<dbReference type="InterPro" id="IPR027486">
    <property type="entry name" value="Ribosomal_uS10_dom"/>
</dbReference>
<protein>
    <recommendedName>
        <fullName evidence="6">Small ribosomal subunit protein uS10m</fullName>
    </recommendedName>
    <alternativeName>
        <fullName evidence="7">28S ribosomal protein S10, mitochondrial</fullName>
    </alternativeName>
</protein>
<evidence type="ECO:0000313" key="10">
    <source>
        <dbReference type="Proteomes" id="UP000835206"/>
    </source>
</evidence>
<dbReference type="PANTHER" id="PTHR13334:SF4">
    <property type="entry name" value="SMALL RIBOSOMAL SUBUNIT PROTEIN US10M"/>
    <property type="match status" value="1"/>
</dbReference>
<evidence type="ECO:0000256" key="6">
    <source>
        <dbReference type="ARBA" id="ARBA00035261"/>
    </source>
</evidence>
<evidence type="ECO:0000259" key="9">
    <source>
        <dbReference type="SMART" id="SM01403"/>
    </source>
</evidence>
<name>A0A9B0BZG1_BOMTE</name>
<sequence length="222" mass="25156">MFRSKVFSVLRSINRNSYDIGHTKLLRNTLFSTNVLHGNSSDTSNVILNENLANTSQQAQTLDETIQESKTSTENAEVSTEASVGSNTSSFSTEPELDKLYKKLEIEVRGNDPAVLRSYGEFAVMVAGHLDITVGRHVAIRKPIFERLTLLKSIHVHKKHRVQYETRTYYRYVDLFNLTGSTADTYLEYIERNLPEGVAMKITKVELQTLPKTVEQAKSLQQ</sequence>
<reference evidence="11" key="1">
    <citation type="submission" date="2025-08" db="UniProtKB">
        <authorList>
            <consortium name="RefSeq"/>
        </authorList>
    </citation>
    <scope>IDENTIFICATION</scope>
</reference>
<dbReference type="InterPro" id="IPR036838">
    <property type="entry name" value="Ribosomal_uS10_dom_sf"/>
</dbReference>
<accession>A0A9B0BZG1</accession>
<dbReference type="AlphaFoldDB" id="A0A9B0BZG1"/>
<evidence type="ECO:0000256" key="8">
    <source>
        <dbReference type="SAM" id="MobiDB-lite"/>
    </source>
</evidence>
<feature type="region of interest" description="Disordered" evidence="8">
    <location>
        <begin position="58"/>
        <end position="93"/>
    </location>
</feature>
<dbReference type="OrthoDB" id="366214at2759"/>
<evidence type="ECO:0000256" key="7">
    <source>
        <dbReference type="ARBA" id="ARBA00035544"/>
    </source>
</evidence>
<dbReference type="InterPro" id="IPR040055">
    <property type="entry name" value="Ribosomal_uS10m"/>
</dbReference>
<dbReference type="PANTHER" id="PTHR13334">
    <property type="entry name" value="MITOCHONDRIAL 28S RIBOSOMAL PROTEIN S10"/>
    <property type="match status" value="1"/>
</dbReference>
<organism evidence="10 11">
    <name type="scientific">Bombus terrestris</name>
    <name type="common">Buff-tailed bumblebee</name>
    <name type="synonym">Apis terrestris</name>
    <dbReference type="NCBI Taxonomy" id="30195"/>
    <lineage>
        <taxon>Eukaryota</taxon>
        <taxon>Metazoa</taxon>
        <taxon>Ecdysozoa</taxon>
        <taxon>Arthropoda</taxon>
        <taxon>Hexapoda</taxon>
        <taxon>Insecta</taxon>
        <taxon>Pterygota</taxon>
        <taxon>Neoptera</taxon>
        <taxon>Endopterygota</taxon>
        <taxon>Hymenoptera</taxon>
        <taxon>Apocrita</taxon>
        <taxon>Aculeata</taxon>
        <taxon>Apoidea</taxon>
        <taxon>Anthophila</taxon>
        <taxon>Apidae</taxon>
        <taxon>Bombus</taxon>
        <taxon>Bombus</taxon>
    </lineage>
</organism>
<evidence type="ECO:0000256" key="1">
    <source>
        <dbReference type="ARBA" id="ARBA00004173"/>
    </source>
</evidence>
<keyword evidence="10" id="KW-1185">Reference proteome</keyword>
<evidence type="ECO:0000256" key="2">
    <source>
        <dbReference type="ARBA" id="ARBA00007102"/>
    </source>
</evidence>
<dbReference type="Proteomes" id="UP000835206">
    <property type="component" value="Chromosome 4"/>
</dbReference>
<dbReference type="KEGG" id="bter:100642560"/>
<dbReference type="CTD" id="55173"/>
<dbReference type="GO" id="GO:0005763">
    <property type="term" value="C:mitochondrial small ribosomal subunit"/>
    <property type="evidence" value="ECO:0007669"/>
    <property type="project" value="InterPro"/>
</dbReference>
<dbReference type="SUPFAM" id="SSF54999">
    <property type="entry name" value="Ribosomal protein S10"/>
    <property type="match status" value="1"/>
</dbReference>
<keyword evidence="4" id="KW-0496">Mitochondrion</keyword>
<dbReference type="GeneID" id="100642560"/>
<evidence type="ECO:0000256" key="5">
    <source>
        <dbReference type="ARBA" id="ARBA00023274"/>
    </source>
</evidence>
<comment type="subcellular location">
    <subcellularLocation>
        <location evidence="1">Mitochondrion</location>
    </subcellularLocation>
</comment>
<evidence type="ECO:0000313" key="11">
    <source>
        <dbReference type="RefSeq" id="XP_003394762.1"/>
    </source>
</evidence>
<evidence type="ECO:0000256" key="4">
    <source>
        <dbReference type="ARBA" id="ARBA00023128"/>
    </source>
</evidence>
<evidence type="ECO:0000256" key="3">
    <source>
        <dbReference type="ARBA" id="ARBA00022980"/>
    </source>
</evidence>
<dbReference type="RefSeq" id="XP_003394762.1">
    <property type="nucleotide sequence ID" value="XM_003394714.4"/>
</dbReference>
<gene>
    <name evidence="11" type="primary">LOC100642560</name>
</gene>
<comment type="similarity">
    <text evidence="2">Belongs to the universal ribosomal protein uS10 family.</text>
</comment>
<proteinExistence type="inferred from homology"/>
<dbReference type="Pfam" id="PF00338">
    <property type="entry name" value="Ribosomal_S10"/>
    <property type="match status" value="1"/>
</dbReference>
<dbReference type="SMART" id="SM01403">
    <property type="entry name" value="Ribosomal_S10"/>
    <property type="match status" value="1"/>
</dbReference>
<keyword evidence="3 11" id="KW-0689">Ribosomal protein</keyword>
<keyword evidence="5" id="KW-0687">Ribonucleoprotein</keyword>
<dbReference type="Gene3D" id="3.30.70.600">
    <property type="entry name" value="Ribosomal protein S10 domain"/>
    <property type="match status" value="1"/>
</dbReference>
<feature type="domain" description="Small ribosomal subunit protein uS10" evidence="9">
    <location>
        <begin position="105"/>
        <end position="203"/>
    </location>
</feature>